<protein>
    <submittedName>
        <fullName evidence="1">ABC transporter substrate-binding protein</fullName>
    </submittedName>
</protein>
<dbReference type="PANTHER" id="PTHR43649">
    <property type="entry name" value="ARABINOSE-BINDING PROTEIN-RELATED"/>
    <property type="match status" value="1"/>
</dbReference>
<dbReference type="InterPro" id="IPR050490">
    <property type="entry name" value="Bact_solute-bd_prot1"/>
</dbReference>
<sequence>MTVQFPKSDNLAAIDMVNSKMKRFGDKYPNVTLKKNDWQYSPNEIGIKMAAHQAPSWFRTPATEGKTLLERKWLTDLTPFLAKYAHANDFNEKLTGPFKIDGKMYAVPANGYIMSVMVNKKLFEAKNVPLPTPDWTWDDFYAAAKATADPGKGIAGFAMMAKGNEGGWNWTNFLYAAGGTAQNVAGGKVTSAFNSDAGVKAMEFVKKLRWEGDALPQNWALNYGDVYNLFKQGRAAMVLGEKIEDSVNNGGMKKEDLMILPIPSMAKGGDHTGVLGGNYDVVNPQETPDVQQAAFDYMTFDLFNDSEVTELKRVLDERKTKGQVYLYGAPAYYKADSEHGKKIAALVDQYPDNVYRFDPQVAKLMKGVPEPSYNGQDTYAALTNVLQEVLTNKNADVKALLDAAAKKFDEEVLSKVTVQ</sequence>
<evidence type="ECO:0000313" key="2">
    <source>
        <dbReference type="Proteomes" id="UP000250369"/>
    </source>
</evidence>
<dbReference type="EMBL" id="QMFB01000017">
    <property type="protein sequence ID" value="RAV17915.1"/>
    <property type="molecule type" value="Genomic_DNA"/>
</dbReference>
<dbReference type="Pfam" id="PF01547">
    <property type="entry name" value="SBP_bac_1"/>
    <property type="match status" value="1"/>
</dbReference>
<comment type="caution">
    <text evidence="1">The sequence shown here is derived from an EMBL/GenBank/DDBJ whole genome shotgun (WGS) entry which is preliminary data.</text>
</comment>
<name>A0A329MD12_9BACL</name>
<dbReference type="SUPFAM" id="SSF53850">
    <property type="entry name" value="Periplasmic binding protein-like II"/>
    <property type="match status" value="1"/>
</dbReference>
<dbReference type="InterPro" id="IPR006059">
    <property type="entry name" value="SBP"/>
</dbReference>
<keyword evidence="2" id="KW-1185">Reference proteome</keyword>
<reference evidence="1 2" key="1">
    <citation type="journal article" date="2009" name="Int. J. Syst. Evol. Microbiol.">
        <title>Paenibacillus contaminans sp. nov., isolated from a contaminated laboratory plate.</title>
        <authorList>
            <person name="Chou J.H."/>
            <person name="Lee J.H."/>
            <person name="Lin M.C."/>
            <person name="Chang P.S."/>
            <person name="Arun A.B."/>
            <person name="Young C.C."/>
            <person name="Chen W.M."/>
        </authorList>
    </citation>
    <scope>NUCLEOTIDE SEQUENCE [LARGE SCALE GENOMIC DNA]</scope>
    <source>
        <strain evidence="1 2">CKOBP-6</strain>
    </source>
</reference>
<dbReference type="Gene3D" id="3.40.190.10">
    <property type="entry name" value="Periplasmic binding protein-like II"/>
    <property type="match status" value="1"/>
</dbReference>
<dbReference type="OrthoDB" id="2644341at2"/>
<dbReference type="Proteomes" id="UP000250369">
    <property type="component" value="Unassembled WGS sequence"/>
</dbReference>
<dbReference type="PANTHER" id="PTHR43649:SF16">
    <property type="entry name" value="SUGAR-BINDING LIPOPROTEIN"/>
    <property type="match status" value="1"/>
</dbReference>
<proteinExistence type="predicted"/>
<dbReference type="AlphaFoldDB" id="A0A329MD12"/>
<accession>A0A329MD12</accession>
<gene>
    <name evidence="1" type="ORF">DQG23_25900</name>
</gene>
<organism evidence="1 2">
    <name type="scientific">Paenibacillus contaminans</name>
    <dbReference type="NCBI Taxonomy" id="450362"/>
    <lineage>
        <taxon>Bacteria</taxon>
        <taxon>Bacillati</taxon>
        <taxon>Bacillota</taxon>
        <taxon>Bacilli</taxon>
        <taxon>Bacillales</taxon>
        <taxon>Paenibacillaceae</taxon>
        <taxon>Paenibacillus</taxon>
    </lineage>
</organism>
<evidence type="ECO:0000313" key="1">
    <source>
        <dbReference type="EMBL" id="RAV17915.1"/>
    </source>
</evidence>